<dbReference type="CDD" id="cd04742">
    <property type="entry name" value="NPD_FabD"/>
    <property type="match status" value="1"/>
</dbReference>
<dbReference type="InterPro" id="IPR004410">
    <property type="entry name" value="Malonyl_CoA-ACP_transAc_FabD"/>
</dbReference>
<dbReference type="Gene3D" id="3.40.366.10">
    <property type="entry name" value="Malonyl-Coenzyme A Acyl Carrier Protein, domain 2"/>
    <property type="match status" value="2"/>
</dbReference>
<dbReference type="GO" id="GO:0006633">
    <property type="term" value="P:fatty acid biosynthetic process"/>
    <property type="evidence" value="ECO:0007669"/>
    <property type="project" value="TreeGrafter"/>
</dbReference>
<dbReference type="Pfam" id="PF03060">
    <property type="entry name" value="NMO"/>
    <property type="match status" value="1"/>
</dbReference>
<evidence type="ECO:0000256" key="2">
    <source>
        <dbReference type="ARBA" id="ARBA00022679"/>
    </source>
</evidence>
<dbReference type="NCBIfam" id="TIGR00128">
    <property type="entry name" value="fabD"/>
    <property type="match status" value="1"/>
</dbReference>
<dbReference type="NCBIfam" id="TIGR02814">
    <property type="entry name" value="pfaD_fam"/>
    <property type="match status" value="1"/>
</dbReference>
<reference evidence="6 7" key="1">
    <citation type="submission" date="2018-03" db="EMBL/GenBank/DDBJ databases">
        <title>Brevisbacillus phylogenomics.</title>
        <authorList>
            <person name="Dunlap C."/>
        </authorList>
    </citation>
    <scope>NUCLEOTIDE SEQUENCE [LARGE SCALE GENOMIC DNA]</scope>
    <source>
        <strain evidence="6 7">NRRL NRS-1210</strain>
    </source>
</reference>
<accession>A0A2P7V2S0</accession>
<comment type="catalytic activity">
    <reaction evidence="4">
        <text>holo-[ACP] + malonyl-CoA = malonyl-[ACP] + CoA</text>
        <dbReference type="Rhea" id="RHEA:41792"/>
        <dbReference type="Rhea" id="RHEA-COMP:9623"/>
        <dbReference type="Rhea" id="RHEA-COMP:9685"/>
        <dbReference type="ChEBI" id="CHEBI:57287"/>
        <dbReference type="ChEBI" id="CHEBI:57384"/>
        <dbReference type="ChEBI" id="CHEBI:64479"/>
        <dbReference type="ChEBI" id="CHEBI:78449"/>
        <dbReference type="EC" id="2.3.1.39"/>
    </reaction>
</comment>
<dbReference type="Pfam" id="PF21607">
    <property type="entry name" value="FabD_helical_ins"/>
    <property type="match status" value="1"/>
</dbReference>
<dbReference type="Gene3D" id="3.30.70.250">
    <property type="entry name" value="Malonyl-CoA ACP transacylase, ACP-binding"/>
    <property type="match status" value="2"/>
</dbReference>
<evidence type="ECO:0000259" key="5">
    <source>
        <dbReference type="SMART" id="SM00827"/>
    </source>
</evidence>
<dbReference type="PANTHER" id="PTHR42681:SF1">
    <property type="entry name" value="MALONYL-COA-ACYL CARRIER PROTEIN TRANSACYLASE, MITOCHONDRIAL"/>
    <property type="match status" value="1"/>
</dbReference>
<protein>
    <recommendedName>
        <fullName evidence="1">[acyl-carrier-protein] S-malonyltransferase</fullName>
        <ecNumber evidence="1">2.3.1.39</ecNumber>
    </recommendedName>
</protein>
<dbReference type="SUPFAM" id="SSF51395">
    <property type="entry name" value="FMN-linked oxidoreductases"/>
    <property type="match status" value="1"/>
</dbReference>
<dbReference type="Gene3D" id="3.20.20.70">
    <property type="entry name" value="Aldolase class I"/>
    <property type="match status" value="1"/>
</dbReference>
<dbReference type="InterPro" id="IPR016036">
    <property type="entry name" value="Malonyl_transacylase_ACP-bd"/>
</dbReference>
<dbReference type="InterPro" id="IPR001227">
    <property type="entry name" value="Ac_transferase_dom_sf"/>
</dbReference>
<sequence>MEKPVVFMFSGQGSQYYQMGRDLFEQNPVFRKWLLRLDEKVHSLIGESVLAQLYDDTKRRDDIFDRTLYTHPAIFMVEYALAQVLMESGIKPDYCLGSSLGEFAAAAVSGTMPVEELLQLVVEQATLYETYCQKGSMLAILHNPDLYHQDPLLHQNSELVAVNFDSHFVIAGSSHQLQRMEDYVKGKGIICQRLPVSYAFHSAFIDPAEPHYRDVLKHKSFGIPQIPFVSCVNGEIMKELPADYFWQVVRKPMQLPKAVQELEKHQSYIYLDLGPAGNLSNFTKRNLRRDSQSECYSIITPFKKDGENIERIKQLFSNKRLNTNREEGRKMTTYVFPGQGSQIKGMGGSLFDEFPEITAKADRILGYSIKELCLNDPDKQLSKTQFTQPALYVVNALSYLKKVKETGKKPDYVAGHSLGEYNALFASGAFDFETGLHLVKKRGELMSQAVGGGMAAVIGFTLEQVERVLHENDLTSIDIANHNSPSQFVIAGRKEDIERANPIFQEAGVKVYIPLKVSGAFHSRYMSDAKQRFEDYLDQFAFSSMTIPVISNVHARLYKQSDVKRNLIEQITHPVKWNDSIRYLMGLGENEIEEVGPGTVLTKLVTTIRNEAEPLIVEEKEEKEEKETIVQEAKPGFIAVQAEEKSNSMEQPKDITAFSLGNQQFKQDYKLKYPYVAGAMYKGISSEKLVIKMGKAGMMGFFGSGGLQLDRIERAIQQIQRELQHGEPYGMNLLHHPSDPTMEEKTVDLYLAYQVRVIEASAFMAITPALIIYRAKGLKRGMNGYVEAANKIFAKVSQPEVAEAFLSPAPEYLIEKLVQEQKLTREEASLLREVPMADELTVEADSGGNTDHGVASALMPAMIRLRDNMMQKYGYRKPIRIGAAGGIGTPEAAAVAFMLGADYIVTGSINQCTVEAATSESVKDSLQLANVQDTEYAPAGEMFEMGAKIQVLKKGLFFPARANKLHDLYRQYNSLDEIDEKTKKQLQEKYFKRSFEEVYEQMKTTCPPQELKRAERTPKYKMALLFKWYFNRCFDWALDGAESYKVDYQIYCGPALGSFNQWVKGTAVENWRDRHVEQIGEMLIKETANLLNQRIYVLTGSSK</sequence>
<name>A0A2P7V2S0_9BACL</name>
<dbReference type="InterPro" id="IPR049489">
    <property type="entry name" value="FabD-like_helical_ins"/>
</dbReference>
<dbReference type="InterPro" id="IPR016035">
    <property type="entry name" value="Acyl_Trfase/lysoPLipase"/>
</dbReference>
<evidence type="ECO:0000313" key="7">
    <source>
        <dbReference type="Proteomes" id="UP000240419"/>
    </source>
</evidence>
<dbReference type="SUPFAM" id="SSF55048">
    <property type="entry name" value="Probable ACP-binding domain of malonyl-CoA ACP transacylase"/>
    <property type="match status" value="2"/>
</dbReference>
<dbReference type="SUPFAM" id="SSF52151">
    <property type="entry name" value="FabD/lysophospholipase-like"/>
    <property type="match status" value="2"/>
</dbReference>
<dbReference type="SMART" id="SM00827">
    <property type="entry name" value="PKS_AT"/>
    <property type="match status" value="2"/>
</dbReference>
<feature type="domain" description="Malonyl-CoA:ACP transacylase (MAT)" evidence="5">
    <location>
        <begin position="335"/>
        <end position="645"/>
    </location>
</feature>
<dbReference type="GO" id="GO:0004314">
    <property type="term" value="F:[acyl-carrier-protein] S-malonyltransferase activity"/>
    <property type="evidence" value="ECO:0007669"/>
    <property type="project" value="UniProtKB-EC"/>
</dbReference>
<dbReference type="Pfam" id="PF00698">
    <property type="entry name" value="Acyl_transf_1"/>
    <property type="match status" value="2"/>
</dbReference>
<dbReference type="EC" id="2.3.1.39" evidence="1"/>
<dbReference type="InterPro" id="IPR050858">
    <property type="entry name" value="Mal-CoA-ACP_Trans/PKS_FabD"/>
</dbReference>
<dbReference type="AlphaFoldDB" id="A0A2P7V2S0"/>
<gene>
    <name evidence="6" type="primary">fabD</name>
    <name evidence="6" type="ORF">C7R93_18355</name>
</gene>
<dbReference type="InterPro" id="IPR014043">
    <property type="entry name" value="Acyl_transferase_dom"/>
</dbReference>
<dbReference type="InterPro" id="IPR014179">
    <property type="entry name" value="PfaD-like_TIM-barrel"/>
</dbReference>
<keyword evidence="3" id="KW-0012">Acyltransferase</keyword>
<dbReference type="GO" id="GO:0005829">
    <property type="term" value="C:cytosol"/>
    <property type="evidence" value="ECO:0007669"/>
    <property type="project" value="TreeGrafter"/>
</dbReference>
<comment type="caution">
    <text evidence="6">The sequence shown here is derived from an EMBL/GenBank/DDBJ whole genome shotgun (WGS) entry which is preliminary data.</text>
</comment>
<dbReference type="RefSeq" id="WP_106840173.1">
    <property type="nucleotide sequence ID" value="NZ_JBCNIW010000002.1"/>
</dbReference>
<evidence type="ECO:0000313" key="6">
    <source>
        <dbReference type="EMBL" id="PSJ93483.1"/>
    </source>
</evidence>
<dbReference type="PANTHER" id="PTHR42681">
    <property type="entry name" value="MALONYL-COA-ACYL CARRIER PROTEIN TRANSACYLASE, MITOCHONDRIAL"/>
    <property type="match status" value="1"/>
</dbReference>
<evidence type="ECO:0000256" key="1">
    <source>
        <dbReference type="ARBA" id="ARBA00013258"/>
    </source>
</evidence>
<dbReference type="InterPro" id="IPR013785">
    <property type="entry name" value="Aldolase_TIM"/>
</dbReference>
<organism evidence="6 7">
    <name type="scientific">Brevibacillus fortis</name>
    <dbReference type="NCBI Taxonomy" id="2126352"/>
    <lineage>
        <taxon>Bacteria</taxon>
        <taxon>Bacillati</taxon>
        <taxon>Bacillota</taxon>
        <taxon>Bacilli</taxon>
        <taxon>Bacillales</taxon>
        <taxon>Paenibacillaceae</taxon>
        <taxon>Brevibacillus</taxon>
    </lineage>
</organism>
<proteinExistence type="predicted"/>
<dbReference type="OrthoDB" id="9805460at2"/>
<dbReference type="Proteomes" id="UP000240419">
    <property type="component" value="Unassembled WGS sequence"/>
</dbReference>
<feature type="domain" description="Malonyl-CoA:ACP transacylase (MAT)" evidence="5">
    <location>
        <begin position="8"/>
        <end position="305"/>
    </location>
</feature>
<dbReference type="EMBL" id="PXZM01000029">
    <property type="protein sequence ID" value="PSJ93483.1"/>
    <property type="molecule type" value="Genomic_DNA"/>
</dbReference>
<evidence type="ECO:0000256" key="3">
    <source>
        <dbReference type="ARBA" id="ARBA00023315"/>
    </source>
</evidence>
<evidence type="ECO:0000256" key="4">
    <source>
        <dbReference type="ARBA" id="ARBA00048462"/>
    </source>
</evidence>
<keyword evidence="2 6" id="KW-0808">Transferase</keyword>
<keyword evidence="7" id="KW-1185">Reference proteome</keyword>